<dbReference type="RefSeq" id="WP_082907474.1">
    <property type="nucleotide sequence ID" value="NZ_AP025567.1"/>
</dbReference>
<comment type="similarity">
    <text evidence="1 4 6">Belongs to the IF-3 family.</text>
</comment>
<comment type="subcellular location">
    <subcellularLocation>
        <location evidence="4 6">Cytoplasm</location>
    </subcellularLocation>
</comment>
<evidence type="ECO:0000313" key="9">
    <source>
        <dbReference type="EMBL" id="RHJ86192.1"/>
    </source>
</evidence>
<keyword evidence="2 4" id="KW-0396">Initiation factor</keyword>
<accession>A0A415DZE8</accession>
<dbReference type="FunFam" id="3.30.110.10:FF:000001">
    <property type="entry name" value="Translation initiation factor IF-3"/>
    <property type="match status" value="1"/>
</dbReference>
<evidence type="ECO:0000313" key="10">
    <source>
        <dbReference type="Proteomes" id="UP000284841"/>
    </source>
</evidence>
<dbReference type="Proteomes" id="UP000284841">
    <property type="component" value="Unassembled WGS sequence"/>
</dbReference>
<proteinExistence type="inferred from homology"/>
<evidence type="ECO:0000256" key="6">
    <source>
        <dbReference type="RuleBase" id="RU000646"/>
    </source>
</evidence>
<dbReference type="NCBIfam" id="TIGR00168">
    <property type="entry name" value="infC"/>
    <property type="match status" value="1"/>
</dbReference>
<dbReference type="InterPro" id="IPR001288">
    <property type="entry name" value="Translation_initiation_fac_3"/>
</dbReference>
<dbReference type="PROSITE" id="PS00938">
    <property type="entry name" value="IF3"/>
    <property type="match status" value="1"/>
</dbReference>
<dbReference type="FunFam" id="3.10.20.80:FF:000001">
    <property type="entry name" value="Translation initiation factor IF-3"/>
    <property type="match status" value="1"/>
</dbReference>
<evidence type="ECO:0000256" key="4">
    <source>
        <dbReference type="HAMAP-Rule" id="MF_00080"/>
    </source>
</evidence>
<keyword evidence="10" id="KW-1185">Reference proteome</keyword>
<dbReference type="PANTHER" id="PTHR10938:SF0">
    <property type="entry name" value="TRANSLATION INITIATION FACTOR IF-3, MITOCHONDRIAL"/>
    <property type="match status" value="1"/>
</dbReference>
<dbReference type="SUPFAM" id="SSF54364">
    <property type="entry name" value="Translation initiation factor IF3, N-terminal domain"/>
    <property type="match status" value="1"/>
</dbReference>
<feature type="domain" description="Translation initiation factor 3 N-terminal" evidence="8">
    <location>
        <begin position="7"/>
        <end position="76"/>
    </location>
</feature>
<organism evidence="9 10">
    <name type="scientific">Emergencia timonensis</name>
    <dbReference type="NCBI Taxonomy" id="1776384"/>
    <lineage>
        <taxon>Bacteria</taxon>
        <taxon>Bacillati</taxon>
        <taxon>Bacillota</taxon>
        <taxon>Clostridia</taxon>
        <taxon>Peptostreptococcales</taxon>
        <taxon>Anaerovoracaceae</taxon>
        <taxon>Emergencia</taxon>
    </lineage>
</organism>
<dbReference type="GO" id="GO:0016020">
    <property type="term" value="C:membrane"/>
    <property type="evidence" value="ECO:0007669"/>
    <property type="project" value="TreeGrafter"/>
</dbReference>
<name>A0A415DZE8_9FIRM</name>
<dbReference type="GO" id="GO:0003743">
    <property type="term" value="F:translation initiation factor activity"/>
    <property type="evidence" value="ECO:0007669"/>
    <property type="project" value="UniProtKB-UniRule"/>
</dbReference>
<dbReference type="Pfam" id="PF00707">
    <property type="entry name" value="IF3_C"/>
    <property type="match status" value="1"/>
</dbReference>
<dbReference type="InterPro" id="IPR036787">
    <property type="entry name" value="T_IF-3_N_sf"/>
</dbReference>
<comment type="subunit">
    <text evidence="4 6">Monomer.</text>
</comment>
<keyword evidence="3 4" id="KW-0648">Protein biosynthesis</keyword>
<dbReference type="Gene3D" id="3.30.110.10">
    <property type="entry name" value="Translation initiation factor 3 (IF-3), C-terminal domain"/>
    <property type="match status" value="1"/>
</dbReference>
<dbReference type="GO" id="GO:0043022">
    <property type="term" value="F:ribosome binding"/>
    <property type="evidence" value="ECO:0007669"/>
    <property type="project" value="UniProtKB-ARBA"/>
</dbReference>
<dbReference type="InterPro" id="IPR019813">
    <property type="entry name" value="Translation_initiation_fac3_CS"/>
</dbReference>
<sequence>MSKENKINEEIRDRELRVIDDEGKMLGVMSRDAALALAEEKKLDLVNISPNANPPVCKILDYGKYRYEIQKREKEAKKKQKTIQVKEIRLSSFIEEHDVQVKAKTACKFLKDGDKVKVSLRFRGRENANTARGREVMNKFAEICSEVSVVEKRPTFEGRSLIMFLAPKAEK</sequence>
<evidence type="ECO:0000256" key="3">
    <source>
        <dbReference type="ARBA" id="ARBA00022917"/>
    </source>
</evidence>
<dbReference type="InterPro" id="IPR019815">
    <property type="entry name" value="Translation_initiation_fac_3_C"/>
</dbReference>
<keyword evidence="4" id="KW-0963">Cytoplasm</keyword>
<dbReference type="SUPFAM" id="SSF55200">
    <property type="entry name" value="Translation initiation factor IF3, C-terminal domain"/>
    <property type="match status" value="1"/>
</dbReference>
<evidence type="ECO:0000259" key="7">
    <source>
        <dbReference type="Pfam" id="PF00707"/>
    </source>
</evidence>
<dbReference type="EMBL" id="QRMS01000004">
    <property type="protein sequence ID" value="RHJ86192.1"/>
    <property type="molecule type" value="Genomic_DNA"/>
</dbReference>
<dbReference type="STRING" id="1776384.GCA_900086585_02118"/>
<dbReference type="HAMAP" id="MF_00080">
    <property type="entry name" value="IF_3"/>
    <property type="match status" value="1"/>
</dbReference>
<comment type="caution">
    <text evidence="9">The sequence shown here is derived from an EMBL/GenBank/DDBJ whole genome shotgun (WGS) entry which is preliminary data.</text>
</comment>
<dbReference type="GO" id="GO:0005829">
    <property type="term" value="C:cytosol"/>
    <property type="evidence" value="ECO:0007669"/>
    <property type="project" value="TreeGrafter"/>
</dbReference>
<reference evidence="9 10" key="1">
    <citation type="submission" date="2018-08" db="EMBL/GenBank/DDBJ databases">
        <title>A genome reference for cultivated species of the human gut microbiota.</title>
        <authorList>
            <person name="Zou Y."/>
            <person name="Xue W."/>
            <person name="Luo G."/>
        </authorList>
    </citation>
    <scope>NUCLEOTIDE SEQUENCE [LARGE SCALE GENOMIC DNA]</scope>
    <source>
        <strain evidence="9 10">AM07-24</strain>
    </source>
</reference>
<evidence type="ECO:0000256" key="1">
    <source>
        <dbReference type="ARBA" id="ARBA00005439"/>
    </source>
</evidence>
<dbReference type="Pfam" id="PF05198">
    <property type="entry name" value="IF3_N"/>
    <property type="match status" value="1"/>
</dbReference>
<gene>
    <name evidence="4" type="primary">infC</name>
    <name evidence="9" type="ORF">DW099_13205</name>
</gene>
<evidence type="ECO:0000256" key="5">
    <source>
        <dbReference type="NCBIfam" id="TIGR00168"/>
    </source>
</evidence>
<comment type="function">
    <text evidence="4 6">IF-3 binds to the 30S ribosomal subunit and shifts the equilibrium between 70S ribosomes and their 50S and 30S subunits in favor of the free subunits, thus enhancing the availability of 30S subunits on which protein synthesis initiation begins.</text>
</comment>
<dbReference type="InterPro" id="IPR019814">
    <property type="entry name" value="Translation_initiation_fac_3_N"/>
</dbReference>
<dbReference type="Gene3D" id="3.10.20.80">
    <property type="entry name" value="Translation initiation factor 3 (IF-3), N-terminal domain"/>
    <property type="match status" value="1"/>
</dbReference>
<evidence type="ECO:0000256" key="2">
    <source>
        <dbReference type="ARBA" id="ARBA00022540"/>
    </source>
</evidence>
<dbReference type="OrthoDB" id="9806014at2"/>
<protein>
    <recommendedName>
        <fullName evidence="4 5">Translation initiation factor IF-3</fullName>
    </recommendedName>
</protein>
<feature type="domain" description="Translation initiation factor 3 C-terminal" evidence="7">
    <location>
        <begin position="83"/>
        <end position="168"/>
    </location>
</feature>
<dbReference type="InterPro" id="IPR036788">
    <property type="entry name" value="T_IF-3_C_sf"/>
</dbReference>
<dbReference type="GeneID" id="83004475"/>
<dbReference type="GO" id="GO:0032790">
    <property type="term" value="P:ribosome disassembly"/>
    <property type="evidence" value="ECO:0007669"/>
    <property type="project" value="TreeGrafter"/>
</dbReference>
<dbReference type="AlphaFoldDB" id="A0A415DZE8"/>
<dbReference type="PANTHER" id="PTHR10938">
    <property type="entry name" value="TRANSLATION INITIATION FACTOR IF-3"/>
    <property type="match status" value="1"/>
</dbReference>
<evidence type="ECO:0000259" key="8">
    <source>
        <dbReference type="Pfam" id="PF05198"/>
    </source>
</evidence>